<proteinExistence type="predicted"/>
<dbReference type="PROSITE" id="PS51257">
    <property type="entry name" value="PROKAR_LIPOPROTEIN"/>
    <property type="match status" value="1"/>
</dbReference>
<evidence type="ECO:0000256" key="1">
    <source>
        <dbReference type="SAM" id="SignalP"/>
    </source>
</evidence>
<evidence type="ECO:0000313" key="3">
    <source>
        <dbReference type="Proteomes" id="UP001610063"/>
    </source>
</evidence>
<evidence type="ECO:0000313" key="2">
    <source>
        <dbReference type="EMBL" id="MFH6984119.1"/>
    </source>
</evidence>
<gene>
    <name evidence="2" type="ORF">ACHKAR_11755</name>
</gene>
<evidence type="ECO:0008006" key="4">
    <source>
        <dbReference type="Google" id="ProtNLM"/>
    </source>
</evidence>
<dbReference type="RefSeq" id="WP_395417540.1">
    <property type="nucleotide sequence ID" value="NZ_JBIPKE010000017.1"/>
</dbReference>
<sequence>MRKFISYAFVVAMILSCGSVSAQDYAFRVLANKGTNQVKKAGAGQAEVLKTGAKLSSGDEIIASDDAYIGLMHKSGKTTEIRGAGTKKVSELEKNINTGSSSIASRYASFVMNKMNEEENTNNRSRLNATGAVSRATGSAAINVMAPSQADLLGDLAILRWDAPEGFTEDDSYVVKIENIFNEEIYSEETKKTSVALDFSDEDLAYDMGLYLVKIYKKGDDEIASGEVGIKKVKSGDKVEVQENLANLKSEVSDDSPLNKIIYASFYEENGLILDALTKYEEAIKMSPDIDDFQELYQNFLIKNGLAE</sequence>
<accession>A0ABW7N9B4</accession>
<feature type="signal peptide" evidence="1">
    <location>
        <begin position="1"/>
        <end position="22"/>
    </location>
</feature>
<keyword evidence="3" id="KW-1185">Reference proteome</keyword>
<protein>
    <recommendedName>
        <fullName evidence="4">Tetratricopeptide repeat protein</fullName>
    </recommendedName>
</protein>
<feature type="chain" id="PRO_5047306767" description="Tetratricopeptide repeat protein" evidence="1">
    <location>
        <begin position="23"/>
        <end position="308"/>
    </location>
</feature>
<keyword evidence="1" id="KW-0732">Signal</keyword>
<organism evidence="2 3">
    <name type="scientific">Marinoscillum luteum</name>
    <dbReference type="NCBI Taxonomy" id="861051"/>
    <lineage>
        <taxon>Bacteria</taxon>
        <taxon>Pseudomonadati</taxon>
        <taxon>Bacteroidota</taxon>
        <taxon>Cytophagia</taxon>
        <taxon>Cytophagales</taxon>
        <taxon>Reichenbachiellaceae</taxon>
        <taxon>Marinoscillum</taxon>
    </lineage>
</organism>
<comment type="caution">
    <text evidence="2">The sequence shown here is derived from an EMBL/GenBank/DDBJ whole genome shotgun (WGS) entry which is preliminary data.</text>
</comment>
<dbReference type="EMBL" id="JBIPKE010000017">
    <property type="protein sequence ID" value="MFH6984119.1"/>
    <property type="molecule type" value="Genomic_DNA"/>
</dbReference>
<dbReference type="Proteomes" id="UP001610063">
    <property type="component" value="Unassembled WGS sequence"/>
</dbReference>
<reference evidence="2 3" key="1">
    <citation type="journal article" date="2013" name="Int. J. Syst. Evol. Microbiol.">
        <title>Marinoscillum luteum sp. nov., isolated from marine sediment.</title>
        <authorList>
            <person name="Cha I.T."/>
            <person name="Park S.J."/>
            <person name="Kim S.J."/>
            <person name="Kim J.G."/>
            <person name="Jung M.Y."/>
            <person name="Shin K.S."/>
            <person name="Kwon K.K."/>
            <person name="Yang S.H."/>
            <person name="Seo Y.S."/>
            <person name="Rhee S.K."/>
        </authorList>
    </citation>
    <scope>NUCLEOTIDE SEQUENCE [LARGE SCALE GENOMIC DNA]</scope>
    <source>
        <strain evidence="2 3">KCTC 23939</strain>
    </source>
</reference>
<name>A0ABW7N9B4_9BACT</name>